<dbReference type="RefSeq" id="WP_171607946.1">
    <property type="nucleotide sequence ID" value="NZ_WHPF01000007.1"/>
</dbReference>
<dbReference type="Proteomes" id="UP000598971">
    <property type="component" value="Unassembled WGS sequence"/>
</dbReference>
<comment type="caution">
    <text evidence="1">The sequence shown here is derived from an EMBL/GenBank/DDBJ whole genome shotgun (WGS) entry which is preliminary data.</text>
</comment>
<keyword evidence="2" id="KW-1185">Reference proteome</keyword>
<dbReference type="AlphaFoldDB" id="A0A8J8FJ44"/>
<reference evidence="1" key="1">
    <citation type="submission" date="2019-10" db="EMBL/GenBank/DDBJ databases">
        <title>Draft genome sequence of Panacibacter sp. KCS-6.</title>
        <authorList>
            <person name="Yim K.J."/>
        </authorList>
    </citation>
    <scope>NUCLEOTIDE SEQUENCE</scope>
    <source>
        <strain evidence="1">KCS-6</strain>
    </source>
</reference>
<dbReference type="NCBIfam" id="TIGR04282">
    <property type="entry name" value="glyco_like_cofC"/>
    <property type="match status" value="1"/>
</dbReference>
<dbReference type="PANTHER" id="PTHR36529">
    <property type="entry name" value="SLL1095 PROTEIN"/>
    <property type="match status" value="1"/>
</dbReference>
<dbReference type="PANTHER" id="PTHR36529:SF1">
    <property type="entry name" value="GLYCOSYLTRANSFERASE"/>
    <property type="match status" value="1"/>
</dbReference>
<dbReference type="Gene3D" id="3.90.550.10">
    <property type="entry name" value="Spore Coat Polysaccharide Biosynthesis Protein SpsA, Chain A"/>
    <property type="match status" value="1"/>
</dbReference>
<accession>A0A8J8FJ44</accession>
<evidence type="ECO:0000313" key="1">
    <source>
        <dbReference type="EMBL" id="NNV56004.1"/>
    </source>
</evidence>
<dbReference type="Pfam" id="PF09837">
    <property type="entry name" value="DUF2064"/>
    <property type="match status" value="1"/>
</dbReference>
<gene>
    <name evidence="1" type="ORF">GD597_11080</name>
</gene>
<dbReference type="InterPro" id="IPR029044">
    <property type="entry name" value="Nucleotide-diphossugar_trans"/>
</dbReference>
<dbReference type="InterPro" id="IPR018641">
    <property type="entry name" value="Trfase_1_rSAM/seldom-assoc"/>
</dbReference>
<proteinExistence type="predicted"/>
<dbReference type="SUPFAM" id="SSF53448">
    <property type="entry name" value="Nucleotide-diphospho-sugar transferases"/>
    <property type="match status" value="1"/>
</dbReference>
<dbReference type="EMBL" id="WHPF01000007">
    <property type="protein sequence ID" value="NNV56004.1"/>
    <property type="molecule type" value="Genomic_DNA"/>
</dbReference>
<name>A0A8J8FJ44_9BACT</name>
<sequence>MPGALIIFVNNHLQAAVKTKLADAIGEKEAMAIYKQLLVHTYNITSKSKFDIYLFYSDGITDKDCWTASGKCHKYLQNGNNLTERMLNAFELVFAQGYNKVIFIGSDCIELESRHIKQAFNYLDDTDIVIGPAQDGGYYLLGMCRLFAHLFTSNAWNTVPLFNEKLLAIEAQGLSFSLLDVLSDVDDQKEMYLLHHRQ</sequence>
<organism evidence="1 2">
    <name type="scientific">Limnovirga soli</name>
    <dbReference type="NCBI Taxonomy" id="2656915"/>
    <lineage>
        <taxon>Bacteria</taxon>
        <taxon>Pseudomonadati</taxon>
        <taxon>Bacteroidota</taxon>
        <taxon>Chitinophagia</taxon>
        <taxon>Chitinophagales</taxon>
        <taxon>Chitinophagaceae</taxon>
        <taxon>Limnovirga</taxon>
    </lineage>
</organism>
<protein>
    <submittedName>
        <fullName evidence="1">DUF2064 domain-containing protein</fullName>
    </submittedName>
</protein>
<evidence type="ECO:0000313" key="2">
    <source>
        <dbReference type="Proteomes" id="UP000598971"/>
    </source>
</evidence>